<dbReference type="RefSeq" id="WP_089758027.1">
    <property type="nucleotide sequence ID" value="NZ_BKAT01000012.1"/>
</dbReference>
<dbReference type="STRING" id="408074.SAMN05660909_00362"/>
<dbReference type="GO" id="GO:0008270">
    <property type="term" value="F:zinc ion binding"/>
    <property type="evidence" value="ECO:0007669"/>
    <property type="project" value="InterPro"/>
</dbReference>
<organism evidence="2 3">
    <name type="scientific">Chitinophaga terrae</name>
    <name type="common">ex Kim and Jung 2007</name>
    <dbReference type="NCBI Taxonomy" id="408074"/>
    <lineage>
        <taxon>Bacteria</taxon>
        <taxon>Pseudomonadati</taxon>
        <taxon>Bacteroidota</taxon>
        <taxon>Chitinophagia</taxon>
        <taxon>Chitinophagales</taxon>
        <taxon>Chitinophagaceae</taxon>
        <taxon>Chitinophaga</taxon>
    </lineage>
</organism>
<dbReference type="InterPro" id="IPR036866">
    <property type="entry name" value="RibonucZ/Hydroxyglut_hydro"/>
</dbReference>
<dbReference type="PANTHER" id="PTHR15032:SF4">
    <property type="entry name" value="N-ACYL-PHOSPHATIDYLETHANOLAMINE-HYDROLYZING PHOSPHOLIPASE D"/>
    <property type="match status" value="1"/>
</dbReference>
<dbReference type="GO" id="GO:0070290">
    <property type="term" value="F:N-acylphosphatidylethanolamine-specific phospholipase D activity"/>
    <property type="evidence" value="ECO:0007669"/>
    <property type="project" value="InterPro"/>
</dbReference>
<dbReference type="GO" id="GO:0005737">
    <property type="term" value="C:cytoplasm"/>
    <property type="evidence" value="ECO:0007669"/>
    <property type="project" value="TreeGrafter"/>
</dbReference>
<dbReference type="InterPro" id="IPR024884">
    <property type="entry name" value="NAPE-PLD"/>
</dbReference>
<dbReference type="OrthoDB" id="9805728at2"/>
<dbReference type="PANTHER" id="PTHR15032">
    <property type="entry name" value="N-ACYL-PHOSPHATIDYLETHANOLAMINE-HYDROLYZING PHOSPHOLIPASE D"/>
    <property type="match status" value="1"/>
</dbReference>
<evidence type="ECO:0000313" key="2">
    <source>
        <dbReference type="EMBL" id="SDZ96488.1"/>
    </source>
</evidence>
<feature type="domain" description="Metallo-beta-lactamase" evidence="1">
    <location>
        <begin position="89"/>
        <end position="283"/>
    </location>
</feature>
<accession>A0A1H3XD70</accession>
<name>A0A1H3XD70_9BACT</name>
<dbReference type="InterPro" id="IPR001279">
    <property type="entry name" value="Metallo-B-lactamas"/>
</dbReference>
<proteinExistence type="predicted"/>
<keyword evidence="3" id="KW-1185">Reference proteome</keyword>
<dbReference type="AlphaFoldDB" id="A0A1H3XD70"/>
<sequence length="335" mass="38236">MEQKSSADRIRHSLQFRNGAFQNVNLTPLKPENVTYFKMFLESLQRPANVKPPVPLPAIKTDLKQLNTKEPTLVWFGHSSYFIEIEGFRILVDPVLSGSAAPFSFMVKAFPGSDIYKPQDIPEIDLLIITHNHYDHLDKRTLCQLTSRVKRVYTALGVAKDLRGIFAPDLITELDWWEGEQVTDKVHLTATPARHFSGRGFKRGGSLWVSFVLQLYGYNLFLGGDSGYDAHFKEIGEKFGPFDLVILENGQYNDYWPFIHMVPEETVKAATDLKAKMLLPVHWGKFTLSTHPWNESPDRVTRAAEAINLPVTTPKIGEPVVIGHHWPNEKWWNQI</sequence>
<dbReference type="SUPFAM" id="SSF56281">
    <property type="entry name" value="Metallo-hydrolase/oxidoreductase"/>
    <property type="match status" value="1"/>
</dbReference>
<dbReference type="EMBL" id="FNRL01000001">
    <property type="protein sequence ID" value="SDZ96488.1"/>
    <property type="molecule type" value="Genomic_DNA"/>
</dbReference>
<dbReference type="Gene3D" id="3.60.15.10">
    <property type="entry name" value="Ribonuclease Z/Hydroxyacylglutathione hydrolase-like"/>
    <property type="match status" value="1"/>
</dbReference>
<evidence type="ECO:0000313" key="3">
    <source>
        <dbReference type="Proteomes" id="UP000199656"/>
    </source>
</evidence>
<gene>
    <name evidence="2" type="ORF">SAMN05660909_00362</name>
</gene>
<dbReference type="Proteomes" id="UP000199656">
    <property type="component" value="Unassembled WGS sequence"/>
</dbReference>
<dbReference type="Pfam" id="PF12706">
    <property type="entry name" value="Lactamase_B_2"/>
    <property type="match status" value="1"/>
</dbReference>
<dbReference type="PIRSF" id="PIRSF038896">
    <property type="entry name" value="NAPE-PLD"/>
    <property type="match status" value="1"/>
</dbReference>
<protein>
    <submittedName>
        <fullName evidence="2">L-ascorbate metabolism protein UlaG, beta-lactamase superfamily</fullName>
    </submittedName>
</protein>
<evidence type="ECO:0000259" key="1">
    <source>
        <dbReference type="Pfam" id="PF12706"/>
    </source>
</evidence>
<reference evidence="3" key="1">
    <citation type="submission" date="2016-10" db="EMBL/GenBank/DDBJ databases">
        <authorList>
            <person name="Varghese N."/>
            <person name="Submissions S."/>
        </authorList>
    </citation>
    <scope>NUCLEOTIDE SEQUENCE [LARGE SCALE GENOMIC DNA]</scope>
    <source>
        <strain evidence="3">DSM 23920</strain>
    </source>
</reference>